<dbReference type="PANTHER" id="PTHR44591:SF3">
    <property type="entry name" value="RESPONSE REGULATORY DOMAIN-CONTAINING PROTEIN"/>
    <property type="match status" value="1"/>
</dbReference>
<dbReference type="Pfam" id="PF00072">
    <property type="entry name" value="Response_reg"/>
    <property type="match status" value="1"/>
</dbReference>
<dbReference type="PANTHER" id="PTHR44591">
    <property type="entry name" value="STRESS RESPONSE REGULATOR PROTEIN 1"/>
    <property type="match status" value="1"/>
</dbReference>
<organism evidence="4 5">
    <name type="scientific">Christiangramia sabulilitoris</name>
    <dbReference type="NCBI Taxonomy" id="2583991"/>
    <lineage>
        <taxon>Bacteria</taxon>
        <taxon>Pseudomonadati</taxon>
        <taxon>Bacteroidota</taxon>
        <taxon>Flavobacteriia</taxon>
        <taxon>Flavobacteriales</taxon>
        <taxon>Flavobacteriaceae</taxon>
        <taxon>Christiangramia</taxon>
    </lineage>
</organism>
<name>A0A550I274_9FLAO</name>
<proteinExistence type="predicted"/>
<dbReference type="GO" id="GO:0000160">
    <property type="term" value="P:phosphorelay signal transduction system"/>
    <property type="evidence" value="ECO:0007669"/>
    <property type="project" value="InterPro"/>
</dbReference>
<dbReference type="Proteomes" id="UP000315131">
    <property type="component" value="Unassembled WGS sequence"/>
</dbReference>
<dbReference type="OrthoDB" id="794741at2"/>
<keyword evidence="5" id="KW-1185">Reference proteome</keyword>
<protein>
    <submittedName>
        <fullName evidence="4">Response regulator</fullName>
    </submittedName>
</protein>
<dbReference type="InterPro" id="IPR001789">
    <property type="entry name" value="Sig_transdc_resp-reg_receiver"/>
</dbReference>
<reference evidence="4 5" key="1">
    <citation type="submission" date="2019-06" db="EMBL/GenBank/DDBJ databases">
        <title>Gramella sabulilitoris sp. nov., isolated from a marine sand.</title>
        <authorList>
            <person name="Yoon J.-H."/>
        </authorList>
    </citation>
    <scope>NUCLEOTIDE SEQUENCE [LARGE SCALE GENOMIC DNA]</scope>
    <source>
        <strain evidence="4 5">HSMS-1</strain>
    </source>
</reference>
<dbReference type="InterPro" id="IPR050595">
    <property type="entry name" value="Bact_response_regulator"/>
</dbReference>
<evidence type="ECO:0000313" key="4">
    <source>
        <dbReference type="EMBL" id="TRO65072.1"/>
    </source>
</evidence>
<dbReference type="CDD" id="cd00156">
    <property type="entry name" value="REC"/>
    <property type="match status" value="1"/>
</dbReference>
<dbReference type="SUPFAM" id="SSF52172">
    <property type="entry name" value="CheY-like"/>
    <property type="match status" value="1"/>
</dbReference>
<dbReference type="Gene3D" id="3.40.50.2300">
    <property type="match status" value="1"/>
</dbReference>
<evidence type="ECO:0000256" key="2">
    <source>
        <dbReference type="PROSITE-ProRule" id="PRU00169"/>
    </source>
</evidence>
<sequence length="188" mass="21568">MINTSLRILLVEDREADAMLIKRQINKIVKSPEIEIVDSLEDCKKLLLNFAPEVVLSDFNLPNCTGLDVLELVKSIDENIDFIFITGTINDEELAANTILNGASGYILKKHMNNLSEKLEPLLKKVVINMTGREELRNRIRDNKITVNQIYDYLDKINEDNSEHQQNIKKIKLAINQFKLDDEDTEQA</sequence>
<dbReference type="RefSeq" id="WP_143410366.1">
    <property type="nucleotide sequence ID" value="NZ_VHSF01000002.1"/>
</dbReference>
<comment type="caution">
    <text evidence="4">The sequence shown here is derived from an EMBL/GenBank/DDBJ whole genome shotgun (WGS) entry which is preliminary data.</text>
</comment>
<dbReference type="PROSITE" id="PS50110">
    <property type="entry name" value="RESPONSE_REGULATORY"/>
    <property type="match status" value="1"/>
</dbReference>
<accession>A0A550I274</accession>
<dbReference type="InterPro" id="IPR011006">
    <property type="entry name" value="CheY-like_superfamily"/>
</dbReference>
<gene>
    <name evidence="4" type="ORF">FGM01_06605</name>
</gene>
<dbReference type="SMART" id="SM00448">
    <property type="entry name" value="REC"/>
    <property type="match status" value="1"/>
</dbReference>
<dbReference type="EMBL" id="VHSF01000002">
    <property type="protein sequence ID" value="TRO65072.1"/>
    <property type="molecule type" value="Genomic_DNA"/>
</dbReference>
<feature type="domain" description="Response regulatory" evidence="3">
    <location>
        <begin position="7"/>
        <end position="124"/>
    </location>
</feature>
<evidence type="ECO:0000313" key="5">
    <source>
        <dbReference type="Proteomes" id="UP000315131"/>
    </source>
</evidence>
<evidence type="ECO:0000259" key="3">
    <source>
        <dbReference type="PROSITE" id="PS50110"/>
    </source>
</evidence>
<keyword evidence="1 2" id="KW-0597">Phosphoprotein</keyword>
<feature type="modified residue" description="4-aspartylphosphate" evidence="2">
    <location>
        <position position="58"/>
    </location>
</feature>
<evidence type="ECO:0000256" key="1">
    <source>
        <dbReference type="ARBA" id="ARBA00022553"/>
    </source>
</evidence>
<dbReference type="AlphaFoldDB" id="A0A550I274"/>